<accession>A0A8J5VSQ0</accession>
<keyword evidence="3" id="KW-1185">Reference proteome</keyword>
<sequence>MKQFRKDILDGPFTRESQRRRRPSTVIGLDSLLPPPHSPPRLRRRPRRSPPSREQRRRRRTSCRFRRVIAATYIGSYKLQGVHGTPRVHAHGFGEY</sequence>
<dbReference type="EMBL" id="JAAALK010000283">
    <property type="protein sequence ID" value="KAG8070276.1"/>
    <property type="molecule type" value="Genomic_DNA"/>
</dbReference>
<reference evidence="2" key="1">
    <citation type="journal article" date="2021" name="bioRxiv">
        <title>Whole Genome Assembly and Annotation of Northern Wild Rice, Zizania palustris L., Supports a Whole Genome Duplication in the Zizania Genus.</title>
        <authorList>
            <person name="Haas M."/>
            <person name="Kono T."/>
            <person name="Macchietto M."/>
            <person name="Millas R."/>
            <person name="McGilp L."/>
            <person name="Shao M."/>
            <person name="Duquette J."/>
            <person name="Hirsch C.N."/>
            <person name="Kimball J."/>
        </authorList>
    </citation>
    <scope>NUCLEOTIDE SEQUENCE</scope>
    <source>
        <tissue evidence="2">Fresh leaf tissue</tissue>
    </source>
</reference>
<name>A0A8J5VSQ0_ZIZPA</name>
<feature type="region of interest" description="Disordered" evidence="1">
    <location>
        <begin position="1"/>
        <end position="63"/>
    </location>
</feature>
<feature type="compositionally biased region" description="Basic residues" evidence="1">
    <location>
        <begin position="40"/>
        <end position="63"/>
    </location>
</feature>
<organism evidence="2 3">
    <name type="scientific">Zizania palustris</name>
    <name type="common">Northern wild rice</name>
    <dbReference type="NCBI Taxonomy" id="103762"/>
    <lineage>
        <taxon>Eukaryota</taxon>
        <taxon>Viridiplantae</taxon>
        <taxon>Streptophyta</taxon>
        <taxon>Embryophyta</taxon>
        <taxon>Tracheophyta</taxon>
        <taxon>Spermatophyta</taxon>
        <taxon>Magnoliopsida</taxon>
        <taxon>Liliopsida</taxon>
        <taxon>Poales</taxon>
        <taxon>Poaceae</taxon>
        <taxon>BOP clade</taxon>
        <taxon>Oryzoideae</taxon>
        <taxon>Oryzeae</taxon>
        <taxon>Zizaniinae</taxon>
        <taxon>Zizania</taxon>
    </lineage>
</organism>
<protein>
    <submittedName>
        <fullName evidence="2">Uncharacterized protein</fullName>
    </submittedName>
</protein>
<evidence type="ECO:0000313" key="3">
    <source>
        <dbReference type="Proteomes" id="UP000729402"/>
    </source>
</evidence>
<evidence type="ECO:0000256" key="1">
    <source>
        <dbReference type="SAM" id="MobiDB-lite"/>
    </source>
</evidence>
<dbReference type="Proteomes" id="UP000729402">
    <property type="component" value="Unassembled WGS sequence"/>
</dbReference>
<gene>
    <name evidence="2" type="ORF">GUJ93_ZPchr0006g43937</name>
</gene>
<comment type="caution">
    <text evidence="2">The sequence shown here is derived from an EMBL/GenBank/DDBJ whole genome shotgun (WGS) entry which is preliminary data.</text>
</comment>
<evidence type="ECO:0000313" key="2">
    <source>
        <dbReference type="EMBL" id="KAG8070276.1"/>
    </source>
</evidence>
<proteinExistence type="predicted"/>
<reference evidence="2" key="2">
    <citation type="submission" date="2021-02" db="EMBL/GenBank/DDBJ databases">
        <authorList>
            <person name="Kimball J.A."/>
            <person name="Haas M.W."/>
            <person name="Macchietto M."/>
            <person name="Kono T."/>
            <person name="Duquette J."/>
            <person name="Shao M."/>
        </authorList>
    </citation>
    <scope>NUCLEOTIDE SEQUENCE</scope>
    <source>
        <tissue evidence="2">Fresh leaf tissue</tissue>
    </source>
</reference>
<dbReference type="AlphaFoldDB" id="A0A8J5VSQ0"/>